<dbReference type="InterPro" id="IPR050194">
    <property type="entry name" value="Glycosyltransferase_grp1"/>
</dbReference>
<sequence length="423" mass="47668">MQFNNSLRILSTGMGWPSAQPGGLNTYFKHINEALAEDHNLQALVSSAEKPVVKEGLQVTNVAKTQLKLSKRREAFRQHAAWLMDNQEVDVVYSHFAPYSVGVALEAKERNIPVVMTFHGPWSEEIKLEGSGLKHWIKTIIAKNMEMKAYRYADAFIVLSETFRSILHEQYQVPLSKIHIVPGAADIDRFKPSAQRAAIRERLHIPEGTTAVLTLRRLVNRMGLLQLIDAWREVAKEIPNTVLLLGGKGPLKEELESKIKEYDLQSRVRMLGYVPDHELADYYQAADLFVVPSQALEGFGLITVEAMAAGVPVMATPVGGNREILQKFRPDLLFAGKSSADIADGLIRSLRQKESWPTAEQCRIHVLEHYTWARVSRQVEGIFRSVIDNHLIAYGRNRNPRVLAERKGGHEKDVESSVFGSYR</sequence>
<dbReference type="Gene3D" id="3.40.50.2000">
    <property type="entry name" value="Glycogen Phosphorylase B"/>
    <property type="match status" value="2"/>
</dbReference>
<keyword evidence="3" id="KW-0808">Transferase</keyword>
<name>A0A1V4HK34_9BACL</name>
<dbReference type="Pfam" id="PF00534">
    <property type="entry name" value="Glycos_transf_1"/>
    <property type="match status" value="1"/>
</dbReference>
<evidence type="ECO:0000259" key="1">
    <source>
        <dbReference type="Pfam" id="PF00534"/>
    </source>
</evidence>
<dbReference type="STRING" id="1469647.BC351_03575"/>
<organism evidence="3 4">
    <name type="scientific">Paenibacillus ferrarius</name>
    <dbReference type="NCBI Taxonomy" id="1469647"/>
    <lineage>
        <taxon>Bacteria</taxon>
        <taxon>Bacillati</taxon>
        <taxon>Bacillota</taxon>
        <taxon>Bacilli</taxon>
        <taxon>Bacillales</taxon>
        <taxon>Paenibacillaceae</taxon>
        <taxon>Paenibacillus</taxon>
    </lineage>
</organism>
<dbReference type="InterPro" id="IPR001296">
    <property type="entry name" value="Glyco_trans_1"/>
</dbReference>
<dbReference type="PANTHER" id="PTHR45947">
    <property type="entry name" value="SULFOQUINOVOSYL TRANSFERASE SQD2"/>
    <property type="match status" value="1"/>
</dbReference>
<proteinExistence type="predicted"/>
<comment type="caution">
    <text evidence="3">The sequence shown here is derived from an EMBL/GenBank/DDBJ whole genome shotgun (WGS) entry which is preliminary data.</text>
</comment>
<reference evidence="4" key="1">
    <citation type="submission" date="2016-07" db="EMBL/GenBank/DDBJ databases">
        <authorList>
            <person name="Florea S."/>
            <person name="Webb J.S."/>
            <person name="Jaromczyk J."/>
            <person name="Schardl C.L."/>
        </authorList>
    </citation>
    <scope>NUCLEOTIDE SEQUENCE [LARGE SCALE GENOMIC DNA]</scope>
    <source>
        <strain evidence="4">CY1</strain>
    </source>
</reference>
<evidence type="ECO:0000313" key="3">
    <source>
        <dbReference type="EMBL" id="OPH57612.1"/>
    </source>
</evidence>
<gene>
    <name evidence="3" type="ORF">BC351_03575</name>
</gene>
<dbReference type="Pfam" id="PF13439">
    <property type="entry name" value="Glyco_transf_4"/>
    <property type="match status" value="1"/>
</dbReference>
<evidence type="ECO:0000313" key="4">
    <source>
        <dbReference type="Proteomes" id="UP000190626"/>
    </source>
</evidence>
<keyword evidence="4" id="KW-1185">Reference proteome</keyword>
<dbReference type="CDD" id="cd03801">
    <property type="entry name" value="GT4_PimA-like"/>
    <property type="match status" value="1"/>
</dbReference>
<dbReference type="GO" id="GO:0016757">
    <property type="term" value="F:glycosyltransferase activity"/>
    <property type="evidence" value="ECO:0007669"/>
    <property type="project" value="InterPro"/>
</dbReference>
<dbReference type="Proteomes" id="UP000190626">
    <property type="component" value="Unassembled WGS sequence"/>
</dbReference>
<dbReference type="PANTHER" id="PTHR45947:SF3">
    <property type="entry name" value="SULFOQUINOVOSYL TRANSFERASE SQD2"/>
    <property type="match status" value="1"/>
</dbReference>
<dbReference type="EMBL" id="MBTG01000012">
    <property type="protein sequence ID" value="OPH57612.1"/>
    <property type="molecule type" value="Genomic_DNA"/>
</dbReference>
<evidence type="ECO:0000259" key="2">
    <source>
        <dbReference type="Pfam" id="PF13439"/>
    </source>
</evidence>
<dbReference type="InterPro" id="IPR028098">
    <property type="entry name" value="Glyco_trans_4-like_N"/>
</dbReference>
<dbReference type="SUPFAM" id="SSF53756">
    <property type="entry name" value="UDP-Glycosyltransferase/glycogen phosphorylase"/>
    <property type="match status" value="1"/>
</dbReference>
<dbReference type="AlphaFoldDB" id="A0A1V4HK34"/>
<dbReference type="OrthoDB" id="9787617at2"/>
<dbReference type="RefSeq" id="WP_079412989.1">
    <property type="nucleotide sequence ID" value="NZ_MBTG01000012.1"/>
</dbReference>
<feature type="domain" description="Glycosyltransferase subfamily 4-like N-terminal" evidence="2">
    <location>
        <begin position="21"/>
        <end position="189"/>
    </location>
</feature>
<accession>A0A1V4HK34</accession>
<protein>
    <submittedName>
        <fullName evidence="3">Glycosyl transferase</fullName>
    </submittedName>
</protein>
<feature type="domain" description="Glycosyl transferase family 1" evidence="1">
    <location>
        <begin position="196"/>
        <end position="354"/>
    </location>
</feature>